<evidence type="ECO:0000313" key="4">
    <source>
        <dbReference type="EMBL" id="OBS32071.1"/>
    </source>
</evidence>
<gene>
    <name evidence="4" type="ORF">A9O67_00050</name>
    <name evidence="5" type="ORF">Tfont_01468</name>
</gene>
<evidence type="ECO:0000256" key="3">
    <source>
        <dbReference type="SAM" id="Phobius"/>
    </source>
</evidence>
<feature type="transmembrane region" description="Helical" evidence="3">
    <location>
        <begin position="21"/>
        <end position="43"/>
    </location>
</feature>
<keyword evidence="3" id="KW-0812">Transmembrane</keyword>
<dbReference type="InterPro" id="IPR052534">
    <property type="entry name" value="Extracell_DNA_Util/SecSys_Comp"/>
</dbReference>
<dbReference type="Proteomes" id="UP000091969">
    <property type="component" value="Unassembled WGS sequence"/>
</dbReference>
<dbReference type="STRING" id="1101373.A9O67_00050"/>
<protein>
    <submittedName>
        <fullName evidence="5">Fimbrial assembly protein (PilN)</fullName>
    </submittedName>
    <submittedName>
        <fullName evidence="4">Fimbrial protein</fullName>
    </submittedName>
</protein>
<organism evidence="4 6">
    <name type="scientific">Tepidimonas fonticaldi</name>
    <dbReference type="NCBI Taxonomy" id="1101373"/>
    <lineage>
        <taxon>Bacteria</taxon>
        <taxon>Pseudomonadati</taxon>
        <taxon>Pseudomonadota</taxon>
        <taxon>Betaproteobacteria</taxon>
        <taxon>Burkholderiales</taxon>
        <taxon>Tepidimonas</taxon>
    </lineage>
</organism>
<dbReference type="GO" id="GO:0043107">
    <property type="term" value="P:type IV pilus-dependent motility"/>
    <property type="evidence" value="ECO:0007669"/>
    <property type="project" value="TreeGrafter"/>
</dbReference>
<evidence type="ECO:0000256" key="2">
    <source>
        <dbReference type="SAM" id="MobiDB-lite"/>
    </source>
</evidence>
<feature type="region of interest" description="Disordered" evidence="2">
    <location>
        <begin position="186"/>
        <end position="206"/>
    </location>
</feature>
<proteinExistence type="predicted"/>
<sequence>MIAINLLPHREWARKRRREAFFVHLALAALAGVALAGVVYTVFEARIAAQQGRNQQLQAEIAKLDQQIKEIATLQTELDALKARQDAVESLQADRNLPVHLLNELVRRLPDGVYLRSIKQEGSGIAITGVAQSQERVSELLRNLSTQSPWLRQPQLIEITAGTQNFNPGGQRRVFNFALRVVQGKGEGADKAGGGAPAPAGKGGAV</sequence>
<dbReference type="InterPro" id="IPR007813">
    <property type="entry name" value="PilN"/>
</dbReference>
<keyword evidence="3" id="KW-1133">Transmembrane helix</keyword>
<dbReference type="GO" id="GO:0043683">
    <property type="term" value="P:type IV pilus assembly"/>
    <property type="evidence" value="ECO:0007669"/>
    <property type="project" value="TreeGrafter"/>
</dbReference>
<evidence type="ECO:0000313" key="5">
    <source>
        <dbReference type="EMBL" id="TSE37064.1"/>
    </source>
</evidence>
<dbReference type="EMBL" id="LZDH01000001">
    <property type="protein sequence ID" value="OBS32071.1"/>
    <property type="molecule type" value="Genomic_DNA"/>
</dbReference>
<accession>A0A1A6DZH4</accession>
<dbReference type="EMBL" id="VJOO01000011">
    <property type="protein sequence ID" value="TSE37064.1"/>
    <property type="molecule type" value="Genomic_DNA"/>
</dbReference>
<dbReference type="Proteomes" id="UP000316388">
    <property type="component" value="Unassembled WGS sequence"/>
</dbReference>
<dbReference type="AlphaFoldDB" id="A0A1A6DZH4"/>
<reference evidence="4 6" key="1">
    <citation type="submission" date="2016-06" db="EMBL/GenBank/DDBJ databases">
        <title>Genome sequence of Tepidimonas fonticaldi PL17.</title>
        <authorList>
            <person name="Pinnaka A.K."/>
        </authorList>
    </citation>
    <scope>NUCLEOTIDE SEQUENCE [LARGE SCALE GENOMIC DNA]</scope>
    <source>
        <strain evidence="4 6">PL17</strain>
    </source>
</reference>
<evidence type="ECO:0000256" key="1">
    <source>
        <dbReference type="SAM" id="Coils"/>
    </source>
</evidence>
<feature type="coiled-coil region" evidence="1">
    <location>
        <begin position="40"/>
        <end position="91"/>
    </location>
</feature>
<name>A0A1A6DZH4_9BURK</name>
<evidence type="ECO:0000313" key="6">
    <source>
        <dbReference type="Proteomes" id="UP000091969"/>
    </source>
</evidence>
<dbReference type="OrthoDB" id="5296173at2"/>
<dbReference type="Pfam" id="PF05137">
    <property type="entry name" value="PilN"/>
    <property type="match status" value="1"/>
</dbReference>
<reference evidence="5 7" key="2">
    <citation type="submission" date="2019-07" db="EMBL/GenBank/DDBJ databases">
        <title>Tepidimonas fonticaldi AT-A2 draft genome.</title>
        <authorList>
            <person name="Da Costa M.S."/>
            <person name="Froufe H.J.C."/>
            <person name="Egas C."/>
            <person name="Albuquerque L."/>
        </authorList>
    </citation>
    <scope>NUCLEOTIDE SEQUENCE [LARGE SCALE GENOMIC DNA]</scope>
    <source>
        <strain evidence="5 7">AT-A2</strain>
    </source>
</reference>
<feature type="compositionally biased region" description="Gly residues" evidence="2">
    <location>
        <begin position="191"/>
        <end position="206"/>
    </location>
</feature>
<dbReference type="PANTHER" id="PTHR40278">
    <property type="entry name" value="DNA UTILIZATION PROTEIN HOFN"/>
    <property type="match status" value="1"/>
</dbReference>
<keyword evidence="3" id="KW-0472">Membrane</keyword>
<keyword evidence="6" id="KW-1185">Reference proteome</keyword>
<comment type="caution">
    <text evidence="4">The sequence shown here is derived from an EMBL/GenBank/DDBJ whole genome shotgun (WGS) entry which is preliminary data.</text>
</comment>
<dbReference type="PANTHER" id="PTHR40278:SF2">
    <property type="entry name" value="TYPE IV PILUS INNER MEMBRANE COMPONENT PILN"/>
    <property type="match status" value="1"/>
</dbReference>
<evidence type="ECO:0000313" key="7">
    <source>
        <dbReference type="Proteomes" id="UP000316388"/>
    </source>
</evidence>
<dbReference type="RefSeq" id="WP_068606140.1">
    <property type="nucleotide sequence ID" value="NZ_LZDH01000001.1"/>
</dbReference>
<keyword evidence="1" id="KW-0175">Coiled coil</keyword>